<accession>C3Y749</accession>
<name>C3Y749_BRAFL</name>
<dbReference type="PANTHER" id="PTHR14499">
    <property type="entry name" value="POTASSIUM CHANNEL TETRAMERIZATION DOMAIN-CONTAINING"/>
    <property type="match status" value="1"/>
</dbReference>
<dbReference type="SUPFAM" id="SSF50729">
    <property type="entry name" value="PH domain-like"/>
    <property type="match status" value="1"/>
</dbReference>
<dbReference type="InterPro" id="IPR011333">
    <property type="entry name" value="SKP1/BTB/POZ_sf"/>
</dbReference>
<feature type="compositionally biased region" description="Basic and acidic residues" evidence="1">
    <location>
        <begin position="610"/>
        <end position="620"/>
    </location>
</feature>
<feature type="compositionally biased region" description="Basic and acidic residues" evidence="1">
    <location>
        <begin position="288"/>
        <end position="301"/>
    </location>
</feature>
<feature type="compositionally biased region" description="Pro residues" evidence="1">
    <location>
        <begin position="406"/>
        <end position="416"/>
    </location>
</feature>
<sequence>MSIFGSRRSGRSAKSYKTRSLKDLSVEYGSDETVCPIFHVRYLGTLPVERSAREFVVPVVHMLYERGKDKSLPKRTLSIGGQGILIGYPKNAIGAPTPDVVPTRAVTYGIADNIHKDVFAFVMRTRSLDNPLMCLAFKTKKPEYATALALWLVRAIQEYGHSIGRPTPPSSVSNHHSRRPSSVFMSRSRSATKVLSNKINLLRRGSIKSLPGKTHIFRRPSAQSAKTATYGNGPVSRDYAVVRRRNHSGAHSAPQRGSHYANADSHVRPERPRSYVNTQDLQYVTKVHERDTHRPLPREEPVYATVNKPRRSAPASPTRSNGAPAGTGFHLSANTTRRRPPQQIIPDTTKTVSFEQKNKNHNNSSNHVLTTREKLLNLISPNRQLKQSQNKEFLFPQDVQYARGPAPQPRSLPPSPERTQRSAGSRERLLQHEMYATSLKDITVMSYAKPQLEETHNNRPYIAPGAPNSNNRNYAHVSNHKTYAQQPARHQVPNNIAAPVVNSKPYNPAVISKPYNPPPMPNNRNYSPGNNIKKNSSAPPLNHRSAYSPNHQPHSAPPPPKAILKNDTKSEKSSKSKRSRHSSKSGGKKQSYNVQQDELDNIDYDLFEHSGNESRSERPRVGSAGQQRSVFVSDSEEEWPPYRGSSSFKPVPVQSRDREFPPVVSLNVGGHRYTTTLSTLRKYEDSMLAVMFSGRHQVLTDKEFPPVVSLNVGGHRYTTTLSTLRKYEDSMLAVMFSGRHQVLTDKDGHYFIDRDGAFFSHILNFLLSEKLPPPDVGQQVYDEATFYGIEALSNQLLVYKDVAMAQRMQKWVSRHPQVTAIAVRMMACAVEKYHKNNDFHCTETQVRTTLDRGYTAEFCVGAVVGSYPCEVPIPKEFFKSKWKDTHGCISTDGPTDFSSPITVTDTDWIKGLLHHQFEKRGLSATLTTKICHCSKESRSISQHFKLSSLNGTIFVYCGKVAVNATFTWSKLQ</sequence>
<feature type="compositionally biased region" description="Basic and acidic residues" evidence="1">
    <location>
        <begin position="564"/>
        <end position="574"/>
    </location>
</feature>
<evidence type="ECO:0000259" key="2">
    <source>
        <dbReference type="SMART" id="SM00225"/>
    </source>
</evidence>
<evidence type="ECO:0000313" key="3">
    <source>
        <dbReference type="EMBL" id="EEN63677.1"/>
    </source>
</evidence>
<evidence type="ECO:0000256" key="1">
    <source>
        <dbReference type="SAM" id="MobiDB-lite"/>
    </source>
</evidence>
<dbReference type="AlphaFoldDB" id="C3Y749"/>
<feature type="region of interest" description="Disordered" evidence="1">
    <location>
        <begin position="509"/>
        <end position="595"/>
    </location>
</feature>
<dbReference type="GO" id="GO:0051260">
    <property type="term" value="P:protein homooligomerization"/>
    <property type="evidence" value="ECO:0007669"/>
    <property type="project" value="InterPro"/>
</dbReference>
<reference evidence="3" key="1">
    <citation type="journal article" date="2008" name="Nature">
        <title>The amphioxus genome and the evolution of the chordate karyotype.</title>
        <authorList>
            <consortium name="US DOE Joint Genome Institute (JGI-PGF)"/>
            <person name="Putnam N.H."/>
            <person name="Butts T."/>
            <person name="Ferrier D.E.K."/>
            <person name="Furlong R.F."/>
            <person name="Hellsten U."/>
            <person name="Kawashima T."/>
            <person name="Robinson-Rechavi M."/>
            <person name="Shoguchi E."/>
            <person name="Terry A."/>
            <person name="Yu J.-K."/>
            <person name="Benito-Gutierrez E.L."/>
            <person name="Dubchak I."/>
            <person name="Garcia-Fernandez J."/>
            <person name="Gibson-Brown J.J."/>
            <person name="Grigoriev I.V."/>
            <person name="Horton A.C."/>
            <person name="de Jong P.J."/>
            <person name="Jurka J."/>
            <person name="Kapitonov V.V."/>
            <person name="Kohara Y."/>
            <person name="Kuroki Y."/>
            <person name="Lindquist E."/>
            <person name="Lucas S."/>
            <person name="Osoegawa K."/>
            <person name="Pennacchio L.A."/>
            <person name="Salamov A.A."/>
            <person name="Satou Y."/>
            <person name="Sauka-Spengler T."/>
            <person name="Schmutz J."/>
            <person name="Shin-I T."/>
            <person name="Toyoda A."/>
            <person name="Bronner-Fraser M."/>
            <person name="Fujiyama A."/>
            <person name="Holland L.Z."/>
            <person name="Holland P.W.H."/>
            <person name="Satoh N."/>
            <person name="Rokhsar D.S."/>
        </authorList>
    </citation>
    <scope>NUCLEOTIDE SEQUENCE [LARGE SCALE GENOMIC DNA]</scope>
    <source>
        <strain evidence="3">S238N-H82</strain>
        <tissue evidence="3">Testes</tissue>
    </source>
</reference>
<feature type="region of interest" description="Disordered" evidence="1">
    <location>
        <begin position="610"/>
        <end position="655"/>
    </location>
</feature>
<gene>
    <name evidence="3" type="ORF">BRAFLDRAFT_123276</name>
</gene>
<dbReference type="SUPFAM" id="SSF54695">
    <property type="entry name" value="POZ domain"/>
    <property type="match status" value="2"/>
</dbReference>
<proteinExistence type="predicted"/>
<dbReference type="SMART" id="SM00225">
    <property type="entry name" value="BTB"/>
    <property type="match status" value="1"/>
</dbReference>
<dbReference type="Pfam" id="PF02214">
    <property type="entry name" value="BTB_2"/>
    <property type="match status" value="1"/>
</dbReference>
<dbReference type="InterPro" id="IPR003131">
    <property type="entry name" value="T1-type_BTB"/>
</dbReference>
<feature type="compositionally biased region" description="Basic residues" evidence="1">
    <location>
        <begin position="575"/>
        <end position="587"/>
    </location>
</feature>
<dbReference type="eggNOG" id="KOG2723">
    <property type="taxonomic scope" value="Eukaryota"/>
</dbReference>
<feature type="region of interest" description="Disordered" evidence="1">
    <location>
        <begin position="401"/>
        <end position="426"/>
    </location>
</feature>
<feature type="region of interest" description="Disordered" evidence="1">
    <location>
        <begin position="164"/>
        <end position="189"/>
    </location>
</feature>
<dbReference type="InParanoid" id="C3Y749"/>
<dbReference type="FunFam" id="3.30.710.10:FF:000046">
    <property type="entry name" value="BTB/POZ domain-containing protein KCTD7 isoform X1"/>
    <property type="match status" value="1"/>
</dbReference>
<feature type="compositionally biased region" description="Polar residues" evidence="1">
    <location>
        <begin position="529"/>
        <end position="539"/>
    </location>
</feature>
<protein>
    <recommendedName>
        <fullName evidence="2">BTB domain-containing protein</fullName>
    </recommendedName>
</protein>
<organism>
    <name type="scientific">Branchiostoma floridae</name>
    <name type="common">Florida lancelet</name>
    <name type="synonym">Amphioxus</name>
    <dbReference type="NCBI Taxonomy" id="7739"/>
    <lineage>
        <taxon>Eukaryota</taxon>
        <taxon>Metazoa</taxon>
        <taxon>Chordata</taxon>
        <taxon>Cephalochordata</taxon>
        <taxon>Leptocardii</taxon>
        <taxon>Amphioxiformes</taxon>
        <taxon>Branchiostomatidae</taxon>
        <taxon>Branchiostoma</taxon>
    </lineage>
</organism>
<feature type="domain" description="BTB" evidence="2">
    <location>
        <begin position="706"/>
        <end position="801"/>
    </location>
</feature>
<dbReference type="Gene3D" id="2.30.29.30">
    <property type="entry name" value="Pleckstrin-homology domain (PH domain)/Phosphotyrosine-binding domain (PTB)"/>
    <property type="match status" value="1"/>
</dbReference>
<dbReference type="InterPro" id="IPR011993">
    <property type="entry name" value="PH-like_dom_sf"/>
</dbReference>
<feature type="region of interest" description="Disordered" evidence="1">
    <location>
        <begin position="288"/>
        <end position="348"/>
    </location>
</feature>
<dbReference type="PANTHER" id="PTHR14499:SF145">
    <property type="entry name" value="POTASSIUM CHANNEL REGULATORY PROTEIN-LIKE"/>
    <property type="match status" value="1"/>
</dbReference>
<dbReference type="InterPro" id="IPR000210">
    <property type="entry name" value="BTB/POZ_dom"/>
</dbReference>
<feature type="region of interest" description="Disordered" evidence="1">
    <location>
        <begin position="245"/>
        <end position="276"/>
    </location>
</feature>
<dbReference type="Gene3D" id="3.30.710.10">
    <property type="entry name" value="Potassium Channel Kv1.1, Chain A"/>
    <property type="match status" value="2"/>
</dbReference>
<dbReference type="EMBL" id="GG666489">
    <property type="protein sequence ID" value="EEN63677.1"/>
    <property type="molecule type" value="Genomic_DNA"/>
</dbReference>